<comment type="caution">
    <text evidence="3">The sequence shown here is derived from an EMBL/GenBank/DDBJ whole genome shotgun (WGS) entry which is preliminary data.</text>
</comment>
<sequence>MADVLTPFPVTPAPAPALHEVVTPMIMLKDSGTSGALIGGMVGSVLLLLICIMVVLIWISSRQKGSYVTNEFNEEEEDEESDAADMEQQSKKPLTAEEQQ</sequence>
<keyword evidence="2" id="KW-0812">Transmembrane</keyword>
<feature type="transmembrane region" description="Helical" evidence="2">
    <location>
        <begin position="35"/>
        <end position="59"/>
    </location>
</feature>
<reference evidence="3" key="1">
    <citation type="submission" date="2022-11" db="EMBL/GenBank/DDBJ databases">
        <title>Chromosome-level genome of Pogonophryne albipinna.</title>
        <authorList>
            <person name="Jo E."/>
        </authorList>
    </citation>
    <scope>NUCLEOTIDE SEQUENCE</scope>
    <source>
        <strain evidence="3">SGF0006</strain>
        <tissue evidence="3">Muscle</tissue>
    </source>
</reference>
<proteinExistence type="predicted"/>
<keyword evidence="4" id="KW-1185">Reference proteome</keyword>
<organism evidence="3 4">
    <name type="scientific">Pogonophryne albipinna</name>
    <dbReference type="NCBI Taxonomy" id="1090488"/>
    <lineage>
        <taxon>Eukaryota</taxon>
        <taxon>Metazoa</taxon>
        <taxon>Chordata</taxon>
        <taxon>Craniata</taxon>
        <taxon>Vertebrata</taxon>
        <taxon>Euteleostomi</taxon>
        <taxon>Actinopterygii</taxon>
        <taxon>Neopterygii</taxon>
        <taxon>Teleostei</taxon>
        <taxon>Neoteleostei</taxon>
        <taxon>Acanthomorphata</taxon>
        <taxon>Eupercaria</taxon>
        <taxon>Perciformes</taxon>
        <taxon>Notothenioidei</taxon>
        <taxon>Pogonophryne</taxon>
    </lineage>
</organism>
<evidence type="ECO:0000256" key="2">
    <source>
        <dbReference type="SAM" id="Phobius"/>
    </source>
</evidence>
<evidence type="ECO:0000313" key="3">
    <source>
        <dbReference type="EMBL" id="KAJ4923996.1"/>
    </source>
</evidence>
<name>A0AAD6F775_9TELE</name>
<gene>
    <name evidence="3" type="ORF">JOQ06_000238</name>
</gene>
<dbReference type="AlphaFoldDB" id="A0AAD6F775"/>
<protein>
    <submittedName>
        <fullName evidence="3">Uncharacterized protein</fullName>
    </submittedName>
</protein>
<feature type="region of interest" description="Disordered" evidence="1">
    <location>
        <begin position="66"/>
        <end position="100"/>
    </location>
</feature>
<keyword evidence="2" id="KW-1133">Transmembrane helix</keyword>
<accession>A0AAD6F775</accession>
<feature type="compositionally biased region" description="Acidic residues" evidence="1">
    <location>
        <begin position="72"/>
        <end position="85"/>
    </location>
</feature>
<dbReference type="Proteomes" id="UP001219934">
    <property type="component" value="Unassembled WGS sequence"/>
</dbReference>
<evidence type="ECO:0000256" key="1">
    <source>
        <dbReference type="SAM" id="MobiDB-lite"/>
    </source>
</evidence>
<keyword evidence="2" id="KW-0472">Membrane</keyword>
<evidence type="ECO:0000313" key="4">
    <source>
        <dbReference type="Proteomes" id="UP001219934"/>
    </source>
</evidence>
<dbReference type="EMBL" id="JAPTMU010000023">
    <property type="protein sequence ID" value="KAJ4923996.1"/>
    <property type="molecule type" value="Genomic_DNA"/>
</dbReference>